<evidence type="ECO:0000256" key="1">
    <source>
        <dbReference type="PROSITE-ProRule" id="PRU00047"/>
    </source>
</evidence>
<dbReference type="Gramene" id="VVA32899">
    <property type="protein sequence ID" value="VVA32899"/>
    <property type="gene ID" value="Prudul26B023425"/>
</dbReference>
<dbReference type="OMA" id="KITHENR"/>
<keyword evidence="1" id="KW-0863">Zinc-finger</keyword>
<dbReference type="GO" id="GO:0008270">
    <property type="term" value="F:zinc ion binding"/>
    <property type="evidence" value="ECO:0007669"/>
    <property type="project" value="UniProtKB-KW"/>
</dbReference>
<dbReference type="SUPFAM" id="SSF57756">
    <property type="entry name" value="Retrovirus zinc finger-like domains"/>
    <property type="match status" value="1"/>
</dbReference>
<feature type="domain" description="CCHC-type" evidence="3">
    <location>
        <begin position="47"/>
        <end position="62"/>
    </location>
</feature>
<evidence type="ECO:0000313" key="5">
    <source>
        <dbReference type="Proteomes" id="UP000327085"/>
    </source>
</evidence>
<evidence type="ECO:0000259" key="3">
    <source>
        <dbReference type="PROSITE" id="PS50158"/>
    </source>
</evidence>
<keyword evidence="1" id="KW-0862">Zinc</keyword>
<dbReference type="InterPro" id="IPR036875">
    <property type="entry name" value="Znf_CCHC_sf"/>
</dbReference>
<evidence type="ECO:0000313" key="4">
    <source>
        <dbReference type="EMBL" id="VVA32899.1"/>
    </source>
</evidence>
<feature type="region of interest" description="Disordered" evidence="2">
    <location>
        <begin position="12"/>
        <end position="39"/>
    </location>
</feature>
<dbReference type="Proteomes" id="UP000327085">
    <property type="component" value="Chromosome 8"/>
</dbReference>
<dbReference type="AlphaFoldDB" id="A0A5E4FZJ9"/>
<proteinExistence type="predicted"/>
<sequence>MNDHVTEEQALKITYDESSGGRGRGHGSFRGRGRGRGRSFDKSTVECYHCHKLGHFQYECPSKEKGANFVEAEEEILLMAYVDDKKKNMENLWYLDSGCSNHMCGEEGMFLRFGCELQRLSKAWK</sequence>
<keyword evidence="1" id="KW-0479">Metal-binding</keyword>
<dbReference type="InterPro" id="IPR001878">
    <property type="entry name" value="Znf_CCHC"/>
</dbReference>
<dbReference type="EMBL" id="CABIKO010000267">
    <property type="protein sequence ID" value="VVA32899.1"/>
    <property type="molecule type" value="Genomic_DNA"/>
</dbReference>
<dbReference type="Gene3D" id="4.10.60.10">
    <property type="entry name" value="Zinc finger, CCHC-type"/>
    <property type="match status" value="1"/>
</dbReference>
<evidence type="ECO:0000256" key="2">
    <source>
        <dbReference type="SAM" id="MobiDB-lite"/>
    </source>
</evidence>
<protein>
    <submittedName>
        <fullName evidence="4">PREDICTED: Retrovirus-related Pol poly from transposon</fullName>
    </submittedName>
</protein>
<name>A0A5E4FZJ9_PRUDU</name>
<reference evidence="5" key="1">
    <citation type="journal article" date="2020" name="Plant J.">
        <title>Transposons played a major role in the diversification between the closely related almond and peach genomes: results from the almond genome sequence.</title>
        <authorList>
            <person name="Alioto T."/>
            <person name="Alexiou K.G."/>
            <person name="Bardil A."/>
            <person name="Barteri F."/>
            <person name="Castanera R."/>
            <person name="Cruz F."/>
            <person name="Dhingra A."/>
            <person name="Duval H."/>
            <person name="Fernandez I Marti A."/>
            <person name="Frias L."/>
            <person name="Galan B."/>
            <person name="Garcia J.L."/>
            <person name="Howad W."/>
            <person name="Gomez-Garrido J."/>
            <person name="Gut M."/>
            <person name="Julca I."/>
            <person name="Morata J."/>
            <person name="Puigdomenech P."/>
            <person name="Ribeca P."/>
            <person name="Rubio Cabetas M.J."/>
            <person name="Vlasova A."/>
            <person name="Wirthensohn M."/>
            <person name="Garcia-Mas J."/>
            <person name="Gabaldon T."/>
            <person name="Casacuberta J.M."/>
            <person name="Arus P."/>
        </authorList>
    </citation>
    <scope>NUCLEOTIDE SEQUENCE [LARGE SCALE GENOMIC DNA]</scope>
    <source>
        <strain evidence="5">cv. Texas</strain>
    </source>
</reference>
<dbReference type="InParanoid" id="A0A5E4FZJ9"/>
<feature type="compositionally biased region" description="Basic residues" evidence="2">
    <location>
        <begin position="23"/>
        <end position="37"/>
    </location>
</feature>
<dbReference type="PROSITE" id="PS50158">
    <property type="entry name" value="ZF_CCHC"/>
    <property type="match status" value="1"/>
</dbReference>
<organism evidence="4 5">
    <name type="scientific">Prunus dulcis</name>
    <name type="common">Almond</name>
    <name type="synonym">Amygdalus dulcis</name>
    <dbReference type="NCBI Taxonomy" id="3755"/>
    <lineage>
        <taxon>Eukaryota</taxon>
        <taxon>Viridiplantae</taxon>
        <taxon>Streptophyta</taxon>
        <taxon>Embryophyta</taxon>
        <taxon>Tracheophyta</taxon>
        <taxon>Spermatophyta</taxon>
        <taxon>Magnoliopsida</taxon>
        <taxon>eudicotyledons</taxon>
        <taxon>Gunneridae</taxon>
        <taxon>Pentapetalae</taxon>
        <taxon>rosids</taxon>
        <taxon>fabids</taxon>
        <taxon>Rosales</taxon>
        <taxon>Rosaceae</taxon>
        <taxon>Amygdaloideae</taxon>
        <taxon>Amygdaleae</taxon>
        <taxon>Prunus</taxon>
    </lineage>
</organism>
<dbReference type="GO" id="GO:0003676">
    <property type="term" value="F:nucleic acid binding"/>
    <property type="evidence" value="ECO:0007669"/>
    <property type="project" value="InterPro"/>
</dbReference>
<gene>
    <name evidence="4" type="ORF">ALMOND_2B023425</name>
</gene>
<accession>A0A5E4FZJ9</accession>